<dbReference type="NCBIfam" id="TIGR00367">
    <property type="entry name" value="calcium/sodium antiporter"/>
    <property type="match status" value="1"/>
</dbReference>
<feature type="transmembrane region" description="Helical" evidence="5">
    <location>
        <begin position="267"/>
        <end position="287"/>
    </location>
</feature>
<organism evidence="7 8">
    <name type="scientific">Anaerosporobacter mobilis DSM 15930</name>
    <dbReference type="NCBI Taxonomy" id="1120996"/>
    <lineage>
        <taxon>Bacteria</taxon>
        <taxon>Bacillati</taxon>
        <taxon>Bacillota</taxon>
        <taxon>Clostridia</taxon>
        <taxon>Lachnospirales</taxon>
        <taxon>Lachnospiraceae</taxon>
        <taxon>Anaerosporobacter</taxon>
    </lineage>
</organism>
<dbReference type="GO" id="GO:0005262">
    <property type="term" value="F:calcium channel activity"/>
    <property type="evidence" value="ECO:0007669"/>
    <property type="project" value="TreeGrafter"/>
</dbReference>
<evidence type="ECO:0000256" key="5">
    <source>
        <dbReference type="SAM" id="Phobius"/>
    </source>
</evidence>
<dbReference type="InterPro" id="IPR044880">
    <property type="entry name" value="NCX_ion-bd_dom_sf"/>
</dbReference>
<accession>A0A1M7EP68</accession>
<name>A0A1M7EP68_9FIRM</name>
<evidence type="ECO:0000313" key="8">
    <source>
        <dbReference type="Proteomes" id="UP000184038"/>
    </source>
</evidence>
<evidence type="ECO:0000259" key="6">
    <source>
        <dbReference type="Pfam" id="PF01699"/>
    </source>
</evidence>
<dbReference type="AlphaFoldDB" id="A0A1M7EP68"/>
<gene>
    <name evidence="7" type="ORF">SAMN02746066_00107</name>
</gene>
<dbReference type="PANTHER" id="PTHR10846:SF8">
    <property type="entry name" value="INNER MEMBRANE PROTEIN YRBG"/>
    <property type="match status" value="1"/>
</dbReference>
<evidence type="ECO:0000256" key="4">
    <source>
        <dbReference type="ARBA" id="ARBA00023136"/>
    </source>
</evidence>
<dbReference type="PANTHER" id="PTHR10846">
    <property type="entry name" value="SODIUM/POTASSIUM/CALCIUM EXCHANGER"/>
    <property type="match status" value="1"/>
</dbReference>
<dbReference type="EMBL" id="FRCP01000005">
    <property type="protein sequence ID" value="SHL93612.1"/>
    <property type="molecule type" value="Genomic_DNA"/>
</dbReference>
<feature type="transmembrane region" description="Helical" evidence="5">
    <location>
        <begin position="206"/>
        <end position="228"/>
    </location>
</feature>
<feature type="transmembrane region" description="Helical" evidence="5">
    <location>
        <begin position="294"/>
        <end position="312"/>
    </location>
</feature>
<protein>
    <submittedName>
        <fullName evidence="7">Cation:H+ antiporter</fullName>
    </submittedName>
</protein>
<sequence length="314" mass="33676">MQIIIQLLLLALGFVLLIKGADKFVEGSSKIADKFHIPQLVIGLTIVAFGTSAPEAAVSINAALNANADIAISNVLGSNIFNILIIIGITCIILPLSIQKSTLYFELPYVIITTSVLLLLGLDGKLSFIDGVILWIMFIVFFLYLIRLSKSGKAQMDDVPEANEKDKMPLLILITILGMAAIIIGSDLTVDSASKIAEIFGMSPRFIGLTIVAFGTSLPELITSITAAKKGKDDIAVGNIVGSNLFNILFVLSTTSLITPINFARSFIVDALVAIAAAVILLVCVFRDRKVGKTGGIIMITCYVAYFGYLVFLR</sequence>
<reference evidence="7 8" key="1">
    <citation type="submission" date="2016-11" db="EMBL/GenBank/DDBJ databases">
        <authorList>
            <person name="Jaros S."/>
            <person name="Januszkiewicz K."/>
            <person name="Wedrychowicz H."/>
        </authorList>
    </citation>
    <scope>NUCLEOTIDE SEQUENCE [LARGE SCALE GENOMIC DNA]</scope>
    <source>
        <strain evidence="7 8">DSM 15930</strain>
    </source>
</reference>
<feature type="transmembrane region" description="Helical" evidence="5">
    <location>
        <begin position="103"/>
        <end position="122"/>
    </location>
</feature>
<keyword evidence="2 5" id="KW-0812">Transmembrane</keyword>
<comment type="subcellular location">
    <subcellularLocation>
        <location evidence="1">Membrane</location>
        <topology evidence="1">Multi-pass membrane protein</topology>
    </subcellularLocation>
</comment>
<dbReference type="GO" id="GO:0005886">
    <property type="term" value="C:plasma membrane"/>
    <property type="evidence" value="ECO:0007669"/>
    <property type="project" value="TreeGrafter"/>
</dbReference>
<feature type="transmembrane region" description="Helical" evidence="5">
    <location>
        <begin position="168"/>
        <end position="186"/>
    </location>
</feature>
<dbReference type="GO" id="GO:0008273">
    <property type="term" value="F:calcium, potassium:sodium antiporter activity"/>
    <property type="evidence" value="ECO:0007669"/>
    <property type="project" value="TreeGrafter"/>
</dbReference>
<dbReference type="Pfam" id="PF01699">
    <property type="entry name" value="Na_Ca_ex"/>
    <property type="match status" value="2"/>
</dbReference>
<dbReference type="GO" id="GO:0006874">
    <property type="term" value="P:intracellular calcium ion homeostasis"/>
    <property type="evidence" value="ECO:0007669"/>
    <property type="project" value="TreeGrafter"/>
</dbReference>
<dbReference type="Proteomes" id="UP000184038">
    <property type="component" value="Unassembled WGS sequence"/>
</dbReference>
<feature type="domain" description="Sodium/calcium exchanger membrane region" evidence="6">
    <location>
        <begin position="7"/>
        <end position="146"/>
    </location>
</feature>
<dbReference type="InterPro" id="IPR004481">
    <property type="entry name" value="K/Na/Ca-exchanger"/>
</dbReference>
<dbReference type="RefSeq" id="WP_170865419.1">
    <property type="nucleotide sequence ID" value="NZ_FRCP01000005.1"/>
</dbReference>
<dbReference type="Gene3D" id="1.20.1420.30">
    <property type="entry name" value="NCX, central ion-binding region"/>
    <property type="match status" value="1"/>
</dbReference>
<keyword evidence="4 5" id="KW-0472">Membrane</keyword>
<evidence type="ECO:0000256" key="3">
    <source>
        <dbReference type="ARBA" id="ARBA00022989"/>
    </source>
</evidence>
<feature type="transmembrane region" description="Helical" evidence="5">
    <location>
        <begin position="128"/>
        <end position="147"/>
    </location>
</feature>
<evidence type="ECO:0000256" key="2">
    <source>
        <dbReference type="ARBA" id="ARBA00022692"/>
    </source>
</evidence>
<evidence type="ECO:0000256" key="1">
    <source>
        <dbReference type="ARBA" id="ARBA00004141"/>
    </source>
</evidence>
<feature type="transmembrane region" description="Helical" evidence="5">
    <location>
        <begin position="240"/>
        <end position="261"/>
    </location>
</feature>
<dbReference type="STRING" id="1120996.SAMN02746066_00107"/>
<dbReference type="InterPro" id="IPR004837">
    <property type="entry name" value="NaCa_Exmemb"/>
</dbReference>
<keyword evidence="3 5" id="KW-1133">Transmembrane helix</keyword>
<keyword evidence="8" id="KW-1185">Reference proteome</keyword>
<feature type="domain" description="Sodium/calcium exchanger membrane region" evidence="6">
    <location>
        <begin position="171"/>
        <end position="310"/>
    </location>
</feature>
<proteinExistence type="predicted"/>
<feature type="transmembrane region" description="Helical" evidence="5">
    <location>
        <begin position="75"/>
        <end position="96"/>
    </location>
</feature>
<evidence type="ECO:0000313" key="7">
    <source>
        <dbReference type="EMBL" id="SHL93612.1"/>
    </source>
</evidence>